<feature type="compositionally biased region" description="Polar residues" evidence="2">
    <location>
        <begin position="11"/>
        <end position="20"/>
    </location>
</feature>
<dbReference type="SUPFAM" id="SSF50037">
    <property type="entry name" value="C-terminal domain of transcriptional repressors"/>
    <property type="match status" value="1"/>
</dbReference>
<dbReference type="EMBL" id="CP072643">
    <property type="protein sequence ID" value="QUV95785.1"/>
    <property type="molecule type" value="Genomic_DNA"/>
</dbReference>
<proteinExistence type="predicted"/>
<reference evidence="4 5" key="1">
    <citation type="submission" date="2021-03" db="EMBL/GenBank/DDBJ databases">
        <title>Genomic and phenotypic characterization of Chloracidobacterium isolates provides evidence for multiple species.</title>
        <authorList>
            <person name="Saini M.K."/>
            <person name="Costas A.M.G."/>
            <person name="Tank M."/>
            <person name="Bryant D.A."/>
        </authorList>
    </citation>
    <scope>NUCLEOTIDE SEQUENCE [LARGE SCALE GENOMIC DNA]</scope>
    <source>
        <strain evidence="4 5">N</strain>
    </source>
</reference>
<dbReference type="Gene3D" id="2.30.30.90">
    <property type="match status" value="1"/>
</dbReference>
<accession>A0ABX8B473</accession>
<dbReference type="InterPro" id="IPR008988">
    <property type="entry name" value="Transcriptional_repressor_C"/>
</dbReference>
<dbReference type="RefSeq" id="WP_014101291.1">
    <property type="nucleotide sequence ID" value="NZ_CP072643.1"/>
</dbReference>
<keyword evidence="1" id="KW-0408">Iron</keyword>
<evidence type="ECO:0000256" key="1">
    <source>
        <dbReference type="ARBA" id="ARBA00023004"/>
    </source>
</evidence>
<name>A0ABX8B473_9BACT</name>
<dbReference type="Pfam" id="PF04023">
    <property type="entry name" value="FeoA"/>
    <property type="match status" value="1"/>
</dbReference>
<dbReference type="SMART" id="SM00899">
    <property type="entry name" value="FeoA"/>
    <property type="match status" value="1"/>
</dbReference>
<keyword evidence="5" id="KW-1185">Reference proteome</keyword>
<evidence type="ECO:0000313" key="5">
    <source>
        <dbReference type="Proteomes" id="UP000677668"/>
    </source>
</evidence>
<evidence type="ECO:0000313" key="4">
    <source>
        <dbReference type="EMBL" id="QUV95785.1"/>
    </source>
</evidence>
<dbReference type="InterPro" id="IPR038157">
    <property type="entry name" value="FeoA_core_dom"/>
</dbReference>
<evidence type="ECO:0000259" key="3">
    <source>
        <dbReference type="SMART" id="SM00899"/>
    </source>
</evidence>
<feature type="domain" description="Ferrous iron transporter FeoA-like" evidence="3">
    <location>
        <begin position="19"/>
        <end position="87"/>
    </location>
</feature>
<dbReference type="Proteomes" id="UP000677668">
    <property type="component" value="Chromosome 2"/>
</dbReference>
<organism evidence="4 5">
    <name type="scientific">Chloracidobacterium sp. N</name>
    <dbReference type="NCBI Taxonomy" id="2821540"/>
    <lineage>
        <taxon>Bacteria</taxon>
        <taxon>Pseudomonadati</taxon>
        <taxon>Acidobacteriota</taxon>
        <taxon>Terriglobia</taxon>
        <taxon>Terriglobales</taxon>
        <taxon>Acidobacteriaceae</taxon>
        <taxon>Chloracidobacterium</taxon>
        <taxon>Chloracidobacterium aggregatum</taxon>
    </lineage>
</organism>
<gene>
    <name evidence="4" type="ORF">J8C05_13295</name>
</gene>
<dbReference type="InterPro" id="IPR007167">
    <property type="entry name" value="Fe-transptr_FeoA-like"/>
</dbReference>
<sequence>MKRWLAALRPSSATSATPQTLADVPAGERVRVRRLLDMDGAETLRERGLCETSEVRVIADGDPLVCSVLGVRMTLNRHTAQGILVERLP</sequence>
<evidence type="ECO:0000256" key="2">
    <source>
        <dbReference type="SAM" id="MobiDB-lite"/>
    </source>
</evidence>
<protein>
    <submittedName>
        <fullName evidence="4">Ferrous iron transport protein A</fullName>
    </submittedName>
</protein>
<feature type="region of interest" description="Disordered" evidence="2">
    <location>
        <begin position="1"/>
        <end position="22"/>
    </location>
</feature>